<dbReference type="SUPFAM" id="SSF48452">
    <property type="entry name" value="TPR-like"/>
    <property type="match status" value="1"/>
</dbReference>
<evidence type="ECO:0000313" key="2">
    <source>
        <dbReference type="Proteomes" id="UP001138997"/>
    </source>
</evidence>
<evidence type="ECO:0000313" key="1">
    <source>
        <dbReference type="EMBL" id="MCD5312349.1"/>
    </source>
</evidence>
<comment type="caution">
    <text evidence="1">The sequence shown here is derived from an EMBL/GenBank/DDBJ whole genome shotgun (WGS) entry which is preliminary data.</text>
</comment>
<dbReference type="Gene3D" id="1.25.40.10">
    <property type="entry name" value="Tetratricopeptide repeat domain"/>
    <property type="match status" value="2"/>
</dbReference>
<name>A0A9X1NER2_9ACTN</name>
<protein>
    <recommendedName>
        <fullName evidence="3">Tetratricopeptide repeat protein</fullName>
    </recommendedName>
</protein>
<dbReference type="Proteomes" id="UP001138997">
    <property type="component" value="Unassembled WGS sequence"/>
</dbReference>
<keyword evidence="2" id="KW-1185">Reference proteome</keyword>
<accession>A0A9X1NER2</accession>
<dbReference type="InterPro" id="IPR019734">
    <property type="entry name" value="TPR_rpt"/>
</dbReference>
<proteinExistence type="predicted"/>
<gene>
    <name evidence="1" type="ORF">LR394_15685</name>
</gene>
<dbReference type="RefSeq" id="WP_231442459.1">
    <property type="nucleotide sequence ID" value="NZ_JAJOMB010000007.1"/>
</dbReference>
<sequence length="754" mass="80949">MGPVPGGTDAVEKRIAGLLARVDVTPFGVAERVLLDESIALADQHNLPEWGYAARLRLLSSANHTGDTDAQLSAFAWCAGRQAAEPQRFPLQVGEYDLLWYHKHVVAALTGSPLFSLDDVESAIEAMQEQYLRAGVGQSGVWQARFQATIGLGRPEQARGMLAALKRTPRDEYSHCFTCSRAEEAEFHYLTGDDQAGLALTAELLAGDLSCGDEPANAMAHALLPLLRAGRTAEARRLHLRGYRLVRSSPDSVRAIAQHLRFCAVTGNEARGLEILVQHLRLLEHDSLNQLARLDLLSAAVVLLSAAQQSGAGEQAVLSGAPWTIRELQVALRARAAALAVQFDRRNGNDFESTRLERDQALLNTRYDLPLATRPAARPMVTDSAEDLHARARQLRAEAENLADKEPARALAAAREGLRLALSLGNRELTIATARFGALAAMTMGEDEAAIEFCRVAVDEASAAELPAEPSFRMELGAALFRGGRAEEAGLEIEEALRQLRIAGAPAGELAVGHHQLGQAEAAQGKFGSARENYRDAVALASRSGDHAASTRYGLALGELLLSRDDPAGLTVLAGTVVSARNLTSDPQVQIGALHLLGRSLGAMHQDELAERVLREALQLADNAPEIPAIRYEHADVLDSIARAVSADPTRRDEAVELAQRAADGFAAASARSEAGRALLMAASMLEHDQPGQALTLMERAAGLAAERPEVLLACLDSLAGLQERMGRTGEAHLSRTRADTLRFRPADPRFTPS</sequence>
<evidence type="ECO:0008006" key="3">
    <source>
        <dbReference type="Google" id="ProtNLM"/>
    </source>
</evidence>
<dbReference type="AlphaFoldDB" id="A0A9X1NER2"/>
<reference evidence="1" key="1">
    <citation type="submission" date="2021-11" db="EMBL/GenBank/DDBJ databases">
        <title>Streptomyces corallinus and Kineosporia corallina sp. nov., two new coral-derived marine actinobacteria.</title>
        <authorList>
            <person name="Buangrab K."/>
            <person name="Sutthacheep M."/>
            <person name="Yeemin T."/>
            <person name="Harunari E."/>
            <person name="Igarashi Y."/>
            <person name="Sripreechasak P."/>
            <person name="Kanchanasin P."/>
            <person name="Tanasupawat S."/>
            <person name="Phongsopitanun W."/>
        </authorList>
    </citation>
    <scope>NUCLEOTIDE SEQUENCE</scope>
    <source>
        <strain evidence="1">JCM 31032</strain>
    </source>
</reference>
<organism evidence="1 2">
    <name type="scientific">Kineosporia babensis</name>
    <dbReference type="NCBI Taxonomy" id="499548"/>
    <lineage>
        <taxon>Bacteria</taxon>
        <taxon>Bacillati</taxon>
        <taxon>Actinomycetota</taxon>
        <taxon>Actinomycetes</taxon>
        <taxon>Kineosporiales</taxon>
        <taxon>Kineosporiaceae</taxon>
        <taxon>Kineosporia</taxon>
    </lineage>
</organism>
<dbReference type="SMART" id="SM00028">
    <property type="entry name" value="TPR"/>
    <property type="match status" value="2"/>
</dbReference>
<dbReference type="EMBL" id="JAJOMB010000007">
    <property type="protein sequence ID" value="MCD5312349.1"/>
    <property type="molecule type" value="Genomic_DNA"/>
</dbReference>
<dbReference type="InterPro" id="IPR011990">
    <property type="entry name" value="TPR-like_helical_dom_sf"/>
</dbReference>